<accession>A0AB35T834</accession>
<sequence length="252" mass="27523">MPEQTATVSVAPLEQQDARRHPKVFFCSSKTPCVTGITCTKDRGKTVASRLLSPGSWTAGPTDSSRKEENEIAPNSVSRRTNIWKRWSLRGLPRAAALSGLWLVLTGGSTDTWYIGAVFVVAATLASLALLPDDRRGWRVSAGGALRFTLFFLKESLVGGADVALRALRPSLPLDPDIVDHTSRLPESHARVFAACVMSLLPGTLSAELDRRELRIHSLVGPEQARRNMDRLEARVADLFGLDLIEAGGRRR</sequence>
<evidence type="ECO:0000256" key="1">
    <source>
        <dbReference type="ARBA" id="ARBA00004651"/>
    </source>
</evidence>
<dbReference type="InterPro" id="IPR002758">
    <property type="entry name" value="Cation_antiport_E"/>
</dbReference>
<evidence type="ECO:0000256" key="4">
    <source>
        <dbReference type="ARBA" id="ARBA00022692"/>
    </source>
</evidence>
<dbReference type="EMBL" id="JAWXXX010000002">
    <property type="protein sequence ID" value="MDX5895271.1"/>
    <property type="molecule type" value="Genomic_DNA"/>
</dbReference>
<evidence type="ECO:0000313" key="9">
    <source>
        <dbReference type="EMBL" id="MDX5895271.1"/>
    </source>
</evidence>
<dbReference type="GO" id="GO:0008324">
    <property type="term" value="F:monoatomic cation transmembrane transporter activity"/>
    <property type="evidence" value="ECO:0007669"/>
    <property type="project" value="InterPro"/>
</dbReference>
<keyword evidence="5 8" id="KW-1133">Transmembrane helix</keyword>
<evidence type="ECO:0000256" key="7">
    <source>
        <dbReference type="SAM" id="MobiDB-lite"/>
    </source>
</evidence>
<evidence type="ECO:0000313" key="10">
    <source>
        <dbReference type="Proteomes" id="UP001281130"/>
    </source>
</evidence>
<dbReference type="AlphaFoldDB" id="A0AB35T834"/>
<reference evidence="9" key="1">
    <citation type="submission" date="2023-11" db="EMBL/GenBank/DDBJ databases">
        <title>MicrobeMod: A computational toolkit for identifying prokaryotic methylation and restriction-modification with nanopore sequencing.</title>
        <authorList>
            <person name="Crits-Christoph A."/>
            <person name="Kang S.C."/>
            <person name="Lee H."/>
            <person name="Ostrov N."/>
        </authorList>
    </citation>
    <scope>NUCLEOTIDE SEQUENCE</scope>
    <source>
        <strain evidence="9">ATCC 51242</strain>
    </source>
</reference>
<comment type="subcellular location">
    <subcellularLocation>
        <location evidence="1">Cell membrane</location>
        <topology evidence="1">Multi-pass membrane protein</topology>
    </subcellularLocation>
</comment>
<proteinExistence type="inferred from homology"/>
<protein>
    <submittedName>
        <fullName evidence="9">Na+/H+ antiporter subunit E</fullName>
    </submittedName>
</protein>
<dbReference type="RefSeq" id="WP_084264154.1">
    <property type="nucleotide sequence ID" value="NZ_CP007515.1"/>
</dbReference>
<organism evidence="9 10">
    <name type="scientific">Rubrobacter radiotolerans</name>
    <name type="common">Arthrobacter radiotolerans</name>
    <dbReference type="NCBI Taxonomy" id="42256"/>
    <lineage>
        <taxon>Bacteria</taxon>
        <taxon>Bacillati</taxon>
        <taxon>Actinomycetota</taxon>
        <taxon>Rubrobacteria</taxon>
        <taxon>Rubrobacterales</taxon>
        <taxon>Rubrobacteraceae</taxon>
        <taxon>Rubrobacter</taxon>
    </lineage>
</organism>
<name>A0AB35T834_RUBRA</name>
<evidence type="ECO:0000256" key="3">
    <source>
        <dbReference type="ARBA" id="ARBA00022475"/>
    </source>
</evidence>
<keyword evidence="4 8" id="KW-0812">Transmembrane</keyword>
<dbReference type="Pfam" id="PF01899">
    <property type="entry name" value="MNHE"/>
    <property type="match status" value="1"/>
</dbReference>
<keyword evidence="3" id="KW-1003">Cell membrane</keyword>
<evidence type="ECO:0000256" key="8">
    <source>
        <dbReference type="SAM" id="Phobius"/>
    </source>
</evidence>
<dbReference type="GO" id="GO:0005886">
    <property type="term" value="C:plasma membrane"/>
    <property type="evidence" value="ECO:0007669"/>
    <property type="project" value="UniProtKB-SubCell"/>
</dbReference>
<evidence type="ECO:0000256" key="6">
    <source>
        <dbReference type="ARBA" id="ARBA00023136"/>
    </source>
</evidence>
<comment type="similarity">
    <text evidence="2">Belongs to the CPA3 antiporters (TC 2.A.63) subunit E family.</text>
</comment>
<feature type="region of interest" description="Disordered" evidence="7">
    <location>
        <begin position="52"/>
        <end position="73"/>
    </location>
</feature>
<gene>
    <name evidence="9" type="ORF">SIL72_14685</name>
</gene>
<evidence type="ECO:0000256" key="5">
    <source>
        <dbReference type="ARBA" id="ARBA00022989"/>
    </source>
</evidence>
<keyword evidence="6 8" id="KW-0472">Membrane</keyword>
<evidence type="ECO:0000256" key="2">
    <source>
        <dbReference type="ARBA" id="ARBA00006228"/>
    </source>
</evidence>
<dbReference type="Proteomes" id="UP001281130">
    <property type="component" value="Unassembled WGS sequence"/>
</dbReference>
<feature type="transmembrane region" description="Helical" evidence="8">
    <location>
        <begin position="113"/>
        <end position="131"/>
    </location>
</feature>
<dbReference type="PANTHER" id="PTHR34584">
    <property type="entry name" value="NA(+)/H(+) ANTIPORTER SUBUNIT E1"/>
    <property type="match status" value="1"/>
</dbReference>
<dbReference type="PANTHER" id="PTHR34584:SF1">
    <property type="entry name" value="NA(+)_H(+) ANTIPORTER SUBUNIT E1"/>
    <property type="match status" value="1"/>
</dbReference>
<comment type="caution">
    <text evidence="9">The sequence shown here is derived from an EMBL/GenBank/DDBJ whole genome shotgun (WGS) entry which is preliminary data.</text>
</comment>